<keyword evidence="2" id="KW-1185">Reference proteome</keyword>
<gene>
    <name evidence="1" type="ORF">BDP55DRAFT_630311</name>
</gene>
<evidence type="ECO:0000313" key="2">
    <source>
        <dbReference type="Proteomes" id="UP001224890"/>
    </source>
</evidence>
<dbReference type="RefSeq" id="XP_060431353.1">
    <property type="nucleotide sequence ID" value="XM_060572136.1"/>
</dbReference>
<sequence>MESSAYSELQAATDKGPFQNFKLVSLQQSGNHHRPPYCAVLHRVTENSPGWLDSRSDFERAIPVHEPTPLETTQFLETSGLWVYNLVQGRRASHEKSLQLRVQQYEALSCCWGTEEATEHIYISGLSRLDMKDFPWMRMSKYLCEQLREILTSVLSGAELYGKASQEFRDGFFVNQCLFLFNPGRVYGCFRKGPSQNSGRYEVVGPCFVHGLMLGEALKPPLEPPWIYRFPERKAWALPYFFNTKTGELLESDPRLEPLPHAWEEVESIDPFEPLSVFKNTINGEISVNDPRISAEAIQKRGIKLETLELI</sequence>
<evidence type="ECO:0000313" key="1">
    <source>
        <dbReference type="EMBL" id="KAK1687658.1"/>
    </source>
</evidence>
<reference evidence="1" key="1">
    <citation type="submission" date="2021-06" db="EMBL/GenBank/DDBJ databases">
        <title>Comparative genomics, transcriptomics and evolutionary studies reveal genomic signatures of adaptation to plant cell wall in hemibiotrophic fungi.</title>
        <authorList>
            <consortium name="DOE Joint Genome Institute"/>
            <person name="Baroncelli R."/>
            <person name="Diaz J.F."/>
            <person name="Benocci T."/>
            <person name="Peng M."/>
            <person name="Battaglia E."/>
            <person name="Haridas S."/>
            <person name="Andreopoulos W."/>
            <person name="Labutti K."/>
            <person name="Pangilinan J."/>
            <person name="Floch G.L."/>
            <person name="Makela M.R."/>
            <person name="Henrissat B."/>
            <person name="Grigoriev I.V."/>
            <person name="Crouch J.A."/>
            <person name="De Vries R.P."/>
            <person name="Sukno S.A."/>
            <person name="Thon M.R."/>
        </authorList>
    </citation>
    <scope>NUCLEOTIDE SEQUENCE</scope>
    <source>
        <strain evidence="1">CBS 193.32</strain>
    </source>
</reference>
<dbReference type="AlphaFoldDB" id="A0AAJ0EZM0"/>
<dbReference type="EMBL" id="JAHMHR010000014">
    <property type="protein sequence ID" value="KAK1687658.1"/>
    <property type="molecule type" value="Genomic_DNA"/>
</dbReference>
<protein>
    <submittedName>
        <fullName evidence="1">Uncharacterized protein</fullName>
    </submittedName>
</protein>
<organism evidence="1 2">
    <name type="scientific">Colletotrichum godetiae</name>
    <dbReference type="NCBI Taxonomy" id="1209918"/>
    <lineage>
        <taxon>Eukaryota</taxon>
        <taxon>Fungi</taxon>
        <taxon>Dikarya</taxon>
        <taxon>Ascomycota</taxon>
        <taxon>Pezizomycotina</taxon>
        <taxon>Sordariomycetes</taxon>
        <taxon>Hypocreomycetidae</taxon>
        <taxon>Glomerellales</taxon>
        <taxon>Glomerellaceae</taxon>
        <taxon>Colletotrichum</taxon>
        <taxon>Colletotrichum acutatum species complex</taxon>
    </lineage>
</organism>
<proteinExistence type="predicted"/>
<comment type="caution">
    <text evidence="1">The sequence shown here is derived from an EMBL/GenBank/DDBJ whole genome shotgun (WGS) entry which is preliminary data.</text>
</comment>
<accession>A0AAJ0EZM0</accession>
<dbReference type="GeneID" id="85456662"/>
<dbReference type="Proteomes" id="UP001224890">
    <property type="component" value="Unassembled WGS sequence"/>
</dbReference>
<name>A0AAJ0EZM0_9PEZI</name>